<dbReference type="AlphaFoldDB" id="A0A9W4SIT3"/>
<evidence type="ECO:0000313" key="3">
    <source>
        <dbReference type="EMBL" id="CAI2170964.1"/>
    </source>
</evidence>
<feature type="compositionally biased region" description="Basic and acidic residues" evidence="1">
    <location>
        <begin position="74"/>
        <end position="87"/>
    </location>
</feature>
<keyword evidence="4" id="KW-1185">Reference proteome</keyword>
<protein>
    <submittedName>
        <fullName evidence="3">16035_t:CDS:1</fullName>
    </submittedName>
</protein>
<evidence type="ECO:0000313" key="4">
    <source>
        <dbReference type="Proteomes" id="UP001153678"/>
    </source>
</evidence>
<evidence type="ECO:0000256" key="2">
    <source>
        <dbReference type="SAM" id="SignalP"/>
    </source>
</evidence>
<gene>
    <name evidence="3" type="ORF">FWILDA_LOCUS4845</name>
</gene>
<reference evidence="3" key="1">
    <citation type="submission" date="2022-08" db="EMBL/GenBank/DDBJ databases">
        <authorList>
            <person name="Kallberg Y."/>
            <person name="Tangrot J."/>
            <person name="Rosling A."/>
        </authorList>
    </citation>
    <scope>NUCLEOTIDE SEQUENCE</scope>
    <source>
        <strain evidence="3">Wild A</strain>
    </source>
</reference>
<feature type="signal peptide" evidence="2">
    <location>
        <begin position="1"/>
        <end position="17"/>
    </location>
</feature>
<feature type="region of interest" description="Disordered" evidence="1">
    <location>
        <begin position="46"/>
        <end position="137"/>
    </location>
</feature>
<organism evidence="3 4">
    <name type="scientific">Funneliformis geosporum</name>
    <dbReference type="NCBI Taxonomy" id="1117311"/>
    <lineage>
        <taxon>Eukaryota</taxon>
        <taxon>Fungi</taxon>
        <taxon>Fungi incertae sedis</taxon>
        <taxon>Mucoromycota</taxon>
        <taxon>Glomeromycotina</taxon>
        <taxon>Glomeromycetes</taxon>
        <taxon>Glomerales</taxon>
        <taxon>Glomeraceae</taxon>
        <taxon>Funneliformis</taxon>
    </lineage>
</organism>
<proteinExistence type="predicted"/>
<accession>A0A9W4SIT3</accession>
<name>A0A9W4SIT3_9GLOM</name>
<feature type="chain" id="PRO_5040734136" evidence="2">
    <location>
        <begin position="18"/>
        <end position="137"/>
    </location>
</feature>
<dbReference type="Proteomes" id="UP001153678">
    <property type="component" value="Unassembled WGS sequence"/>
</dbReference>
<keyword evidence="2" id="KW-0732">Signal</keyword>
<sequence>MKFTLILIALLISTALALPIQTSEEDIKFKRDVSESTEFTEKYLEKFADDIGSNPGPGRKMRKRDQPTQAQIDKYNEFADVGKRDVGESYNQITQAQPDEYNGPGKRDAGESYNQITQAQPDEYNGPGKRDIGDRKA</sequence>
<evidence type="ECO:0000256" key="1">
    <source>
        <dbReference type="SAM" id="MobiDB-lite"/>
    </source>
</evidence>
<feature type="compositionally biased region" description="Basic and acidic residues" evidence="1">
    <location>
        <begin position="128"/>
        <end position="137"/>
    </location>
</feature>
<dbReference type="EMBL" id="CAMKVN010000762">
    <property type="protein sequence ID" value="CAI2170964.1"/>
    <property type="molecule type" value="Genomic_DNA"/>
</dbReference>
<comment type="caution">
    <text evidence="3">The sequence shown here is derived from an EMBL/GenBank/DDBJ whole genome shotgun (WGS) entry which is preliminary data.</text>
</comment>